<keyword evidence="9 11" id="KW-0368">Histidine biosynthesis</keyword>
<evidence type="ECO:0000313" key="13">
    <source>
        <dbReference type="EMBL" id="MBX8631015.1"/>
    </source>
</evidence>
<dbReference type="InterPro" id="IPR011060">
    <property type="entry name" value="RibuloseP-bd_barrel"/>
</dbReference>
<comment type="subcellular location">
    <subcellularLocation>
        <location evidence="2 11">Cytoplasm</location>
    </subcellularLocation>
</comment>
<evidence type="ECO:0000313" key="14">
    <source>
        <dbReference type="Proteomes" id="UP000716004"/>
    </source>
</evidence>
<keyword evidence="10 11" id="KW-0413">Isomerase</keyword>
<dbReference type="AlphaFoldDB" id="A0A8J7YRW2"/>
<evidence type="ECO:0000256" key="1">
    <source>
        <dbReference type="ARBA" id="ARBA00000901"/>
    </source>
</evidence>
<evidence type="ECO:0000256" key="12">
    <source>
        <dbReference type="RuleBase" id="RU003657"/>
    </source>
</evidence>
<comment type="catalytic activity">
    <reaction evidence="1 11">
        <text>1-(5-phospho-beta-D-ribosyl)-5-[(5-phospho-beta-D-ribosylamino)methylideneamino]imidazole-4-carboxamide = 5-[(5-phospho-1-deoxy-D-ribulos-1-ylimino)methylamino]-1-(5-phospho-beta-D-ribosyl)imidazole-4-carboxamide</text>
        <dbReference type="Rhea" id="RHEA:15469"/>
        <dbReference type="ChEBI" id="CHEBI:58435"/>
        <dbReference type="ChEBI" id="CHEBI:58525"/>
        <dbReference type="EC" id="5.3.1.16"/>
    </reaction>
</comment>
<organism evidence="13 14">
    <name type="scientific">Candidatus Sysuiplasma superficiale</name>
    <dbReference type="NCBI Taxonomy" id="2823368"/>
    <lineage>
        <taxon>Archaea</taxon>
        <taxon>Methanobacteriati</taxon>
        <taxon>Thermoplasmatota</taxon>
        <taxon>Thermoplasmata</taxon>
        <taxon>Candidatus Sysuiplasmatales</taxon>
        <taxon>Candidatus Sysuiplasmataceae</taxon>
        <taxon>Candidatus Sysuiplasma</taxon>
    </lineage>
</organism>
<dbReference type="HAMAP" id="MF_01014">
    <property type="entry name" value="HisA"/>
    <property type="match status" value="1"/>
</dbReference>
<dbReference type="InterPro" id="IPR013785">
    <property type="entry name" value="Aldolase_TIM"/>
</dbReference>
<dbReference type="UniPathway" id="UPA00031">
    <property type="reaction ID" value="UER00009"/>
</dbReference>
<dbReference type="PANTHER" id="PTHR43090">
    <property type="entry name" value="1-(5-PHOSPHORIBOSYL)-5-[(5-PHOSPHORIBOSYLAMINO)METHYLIDENEAMINO] IMIDAZOLE-4-CARBOXAMIDE ISOMERASE"/>
    <property type="match status" value="1"/>
</dbReference>
<evidence type="ECO:0000256" key="11">
    <source>
        <dbReference type="HAMAP-Rule" id="MF_01014"/>
    </source>
</evidence>
<evidence type="ECO:0000256" key="9">
    <source>
        <dbReference type="ARBA" id="ARBA00023102"/>
    </source>
</evidence>
<comment type="caution">
    <text evidence="13">The sequence shown here is derived from an EMBL/GenBank/DDBJ whole genome shotgun (WGS) entry which is preliminary data.</text>
</comment>
<keyword evidence="8 11" id="KW-0028">Amino-acid biosynthesis</keyword>
<feature type="active site" description="Proton acceptor" evidence="11">
    <location>
        <position position="8"/>
    </location>
</feature>
<dbReference type="EC" id="5.3.1.16" evidence="5 11"/>
<accession>A0A8J7YRW2</accession>
<name>A0A8J7YRW2_9ARCH</name>
<protein>
    <recommendedName>
        <fullName evidence="6 11">1-(5-phosphoribosyl)-5-[(5-phosphoribosylamino)methylideneamino] imidazole-4-carboxamide isomerase</fullName>
        <ecNumber evidence="5 11">5.3.1.16</ecNumber>
    </recommendedName>
    <alternativeName>
        <fullName evidence="11">Phosphoribosylformimino-5-aminoimidazole carboxamide ribotide isomerase</fullName>
    </alternativeName>
</protein>
<comment type="pathway">
    <text evidence="3 11">Amino-acid biosynthesis; L-histidine biosynthesis; L-histidine from 5-phospho-alpha-D-ribose 1-diphosphate: step 4/9.</text>
</comment>
<keyword evidence="7 11" id="KW-0963">Cytoplasm</keyword>
<evidence type="ECO:0000256" key="4">
    <source>
        <dbReference type="ARBA" id="ARBA00009667"/>
    </source>
</evidence>
<dbReference type="PANTHER" id="PTHR43090:SF2">
    <property type="entry name" value="1-(5-PHOSPHORIBOSYL)-5-[(5-PHOSPHORIBOSYLAMINO)METHYLIDENEAMINO] IMIDAZOLE-4-CARBOXAMIDE ISOMERASE"/>
    <property type="match status" value="1"/>
</dbReference>
<evidence type="ECO:0000256" key="8">
    <source>
        <dbReference type="ARBA" id="ARBA00022605"/>
    </source>
</evidence>
<dbReference type="InterPro" id="IPR006062">
    <property type="entry name" value="His_biosynth"/>
</dbReference>
<comment type="similarity">
    <text evidence="4 11 12">Belongs to the HisA/HisF family.</text>
</comment>
<dbReference type="SUPFAM" id="SSF51366">
    <property type="entry name" value="Ribulose-phoshate binding barrel"/>
    <property type="match status" value="1"/>
</dbReference>
<dbReference type="GO" id="GO:0000162">
    <property type="term" value="P:L-tryptophan biosynthetic process"/>
    <property type="evidence" value="ECO:0007669"/>
    <property type="project" value="TreeGrafter"/>
</dbReference>
<dbReference type="GO" id="GO:0005737">
    <property type="term" value="C:cytoplasm"/>
    <property type="evidence" value="ECO:0007669"/>
    <property type="project" value="UniProtKB-SubCell"/>
</dbReference>
<feature type="active site" description="Proton donor" evidence="11">
    <location>
        <position position="130"/>
    </location>
</feature>
<evidence type="ECO:0000256" key="3">
    <source>
        <dbReference type="ARBA" id="ARBA00005133"/>
    </source>
</evidence>
<dbReference type="InterPro" id="IPR044524">
    <property type="entry name" value="Isoase_HisA-like"/>
</dbReference>
<proteinExistence type="inferred from homology"/>
<reference evidence="13" key="1">
    <citation type="submission" date="2021-04" db="EMBL/GenBank/DDBJ databases">
        <title>Genomic insights into ecological role and evolution of a novel Thermoplasmata order Candidatus Sysuiplasmatales.</title>
        <authorList>
            <person name="Yuan Y."/>
        </authorList>
    </citation>
    <scope>NUCLEOTIDE SEQUENCE</scope>
    <source>
        <strain evidence="13">YP2-bin.285</strain>
    </source>
</reference>
<evidence type="ECO:0000256" key="2">
    <source>
        <dbReference type="ARBA" id="ARBA00004496"/>
    </source>
</evidence>
<sequence>MQIIPSIDLHRGQAVKLVGGVPGSEVYSNPSPLNLLEEWQSQGAERIHVVDLDSALGVPSEENKRTIGELLSSARAKIQIGGGIRSSSDASRYLDMGADAVVVSTIIFSDRRMFEQLVNSFPGRVVASIDFRGTSVSISGWTTEYPVLPEVAAAECDYLPLHSLIATDVSVEGRLTGIDIAGVRRIRKVVKHPLIVAGGVSGVDDLMALRRCGADGAILGRILYGQRSSFMKLVEGFRNKM</sequence>
<evidence type="ECO:0000256" key="10">
    <source>
        <dbReference type="ARBA" id="ARBA00023235"/>
    </source>
</evidence>
<dbReference type="InterPro" id="IPR023016">
    <property type="entry name" value="HisA/PriA"/>
</dbReference>
<gene>
    <name evidence="11" type="primary">hisA</name>
    <name evidence="13" type="ORF">J9259_00600</name>
</gene>
<dbReference type="GO" id="GO:0003949">
    <property type="term" value="F:1-(5-phosphoribosyl)-5-[(5-phosphoribosylamino)methylideneamino]imidazole-4-carboxamide isomerase activity"/>
    <property type="evidence" value="ECO:0007669"/>
    <property type="project" value="UniProtKB-UniRule"/>
</dbReference>
<evidence type="ECO:0000256" key="6">
    <source>
        <dbReference type="ARBA" id="ARBA00018464"/>
    </source>
</evidence>
<dbReference type="EMBL" id="JAGVSJ010000001">
    <property type="protein sequence ID" value="MBX8631015.1"/>
    <property type="molecule type" value="Genomic_DNA"/>
</dbReference>
<dbReference type="Pfam" id="PF00977">
    <property type="entry name" value="His_biosynth"/>
    <property type="match status" value="1"/>
</dbReference>
<evidence type="ECO:0000256" key="7">
    <source>
        <dbReference type="ARBA" id="ARBA00022490"/>
    </source>
</evidence>
<dbReference type="GO" id="GO:0000105">
    <property type="term" value="P:L-histidine biosynthetic process"/>
    <property type="evidence" value="ECO:0007669"/>
    <property type="project" value="UniProtKB-UniRule"/>
</dbReference>
<dbReference type="Proteomes" id="UP000716004">
    <property type="component" value="Unassembled WGS sequence"/>
</dbReference>
<dbReference type="CDD" id="cd04732">
    <property type="entry name" value="HisA"/>
    <property type="match status" value="1"/>
</dbReference>
<dbReference type="Gene3D" id="3.20.20.70">
    <property type="entry name" value="Aldolase class I"/>
    <property type="match status" value="1"/>
</dbReference>
<evidence type="ECO:0000256" key="5">
    <source>
        <dbReference type="ARBA" id="ARBA00012550"/>
    </source>
</evidence>